<evidence type="ECO:0000313" key="1">
    <source>
        <dbReference type="EMBL" id="JAH43523.1"/>
    </source>
</evidence>
<dbReference type="EMBL" id="GBXM01065054">
    <property type="protein sequence ID" value="JAH43523.1"/>
    <property type="molecule type" value="Transcribed_RNA"/>
</dbReference>
<sequence>MIYNVQAERCYALISN</sequence>
<accession>A0A0E9SSL2</accession>
<proteinExistence type="predicted"/>
<protein>
    <submittedName>
        <fullName evidence="1">Uncharacterized protein</fullName>
    </submittedName>
</protein>
<organism evidence="1">
    <name type="scientific">Anguilla anguilla</name>
    <name type="common">European freshwater eel</name>
    <name type="synonym">Muraena anguilla</name>
    <dbReference type="NCBI Taxonomy" id="7936"/>
    <lineage>
        <taxon>Eukaryota</taxon>
        <taxon>Metazoa</taxon>
        <taxon>Chordata</taxon>
        <taxon>Craniata</taxon>
        <taxon>Vertebrata</taxon>
        <taxon>Euteleostomi</taxon>
        <taxon>Actinopterygii</taxon>
        <taxon>Neopterygii</taxon>
        <taxon>Teleostei</taxon>
        <taxon>Anguilliformes</taxon>
        <taxon>Anguillidae</taxon>
        <taxon>Anguilla</taxon>
    </lineage>
</organism>
<dbReference type="AlphaFoldDB" id="A0A0E9SSL2"/>
<reference evidence="1" key="1">
    <citation type="submission" date="2014-11" db="EMBL/GenBank/DDBJ databases">
        <authorList>
            <person name="Amaro Gonzalez C."/>
        </authorList>
    </citation>
    <scope>NUCLEOTIDE SEQUENCE</scope>
</reference>
<name>A0A0E9SSL2_ANGAN</name>
<reference evidence="1" key="2">
    <citation type="journal article" date="2015" name="Fish Shellfish Immunol.">
        <title>Early steps in the European eel (Anguilla anguilla)-Vibrio vulnificus interaction in the gills: Role of the RtxA13 toxin.</title>
        <authorList>
            <person name="Callol A."/>
            <person name="Pajuelo D."/>
            <person name="Ebbesson L."/>
            <person name="Teles M."/>
            <person name="MacKenzie S."/>
            <person name="Amaro C."/>
        </authorList>
    </citation>
    <scope>NUCLEOTIDE SEQUENCE</scope>
</reference>